<dbReference type="Proteomes" id="UP001597508">
    <property type="component" value="Unassembled WGS sequence"/>
</dbReference>
<gene>
    <name evidence="3" type="ORF">ACFSRZ_07955</name>
</gene>
<dbReference type="Pfam" id="PF07179">
    <property type="entry name" value="SseB"/>
    <property type="match status" value="1"/>
</dbReference>
<feature type="domain" description="SseB protein N-terminal" evidence="1">
    <location>
        <begin position="24"/>
        <end position="135"/>
    </location>
</feature>
<accession>A0ABW5LSC6</accession>
<sequence>MGLFDFFKRKDTRSTFPENELEVSLMKASKDVSQRNNFYMKLLWNDLYVLTSGRNTDEGRTVLKKDTTVEFVTFPNGEIPVFTSTNRIFDKGVIKEEVPFMAMKGQDLFGIVKGATLILNPYSDYGKELIPGEIESMLNGSIFDHPNKVEIKEDTEVRLGQPATYPEGLIEALCELFEKKKSVKVAYLGLIEFKSSNNPPNLIIAIDSKEEISSITDEAGPLAEKFLGPKEFIDFIIIEPENGVSDYFVNETEPFYRA</sequence>
<organism evidence="3 4">
    <name type="scientific">Pseudotenacibaculum haliotis</name>
    <dbReference type="NCBI Taxonomy" id="1862138"/>
    <lineage>
        <taxon>Bacteria</taxon>
        <taxon>Pseudomonadati</taxon>
        <taxon>Bacteroidota</taxon>
        <taxon>Flavobacteriia</taxon>
        <taxon>Flavobacteriales</taxon>
        <taxon>Flavobacteriaceae</taxon>
        <taxon>Pseudotenacibaculum</taxon>
    </lineage>
</organism>
<evidence type="ECO:0000313" key="4">
    <source>
        <dbReference type="Proteomes" id="UP001597508"/>
    </source>
</evidence>
<dbReference type="InterPro" id="IPR027945">
    <property type="entry name" value="SseB_C"/>
</dbReference>
<dbReference type="EMBL" id="JBHULH010000003">
    <property type="protein sequence ID" value="MFD2567302.1"/>
    <property type="molecule type" value="Genomic_DNA"/>
</dbReference>
<evidence type="ECO:0000259" key="2">
    <source>
        <dbReference type="Pfam" id="PF14581"/>
    </source>
</evidence>
<evidence type="ECO:0000313" key="3">
    <source>
        <dbReference type="EMBL" id="MFD2567302.1"/>
    </source>
</evidence>
<proteinExistence type="predicted"/>
<dbReference type="InterPro" id="IPR009839">
    <property type="entry name" value="SseB_N"/>
</dbReference>
<feature type="domain" description="SseB protein C-terminal" evidence="2">
    <location>
        <begin position="151"/>
        <end position="257"/>
    </location>
</feature>
<evidence type="ECO:0000259" key="1">
    <source>
        <dbReference type="Pfam" id="PF07179"/>
    </source>
</evidence>
<protein>
    <submittedName>
        <fullName evidence="3">Enhanced serine sensitivity protein SseB C-terminal domain-containing protein</fullName>
    </submittedName>
</protein>
<reference evidence="4" key="1">
    <citation type="journal article" date="2019" name="Int. J. Syst. Evol. Microbiol.">
        <title>The Global Catalogue of Microorganisms (GCM) 10K type strain sequencing project: providing services to taxonomists for standard genome sequencing and annotation.</title>
        <authorList>
            <consortium name="The Broad Institute Genomics Platform"/>
            <consortium name="The Broad Institute Genome Sequencing Center for Infectious Disease"/>
            <person name="Wu L."/>
            <person name="Ma J."/>
        </authorList>
    </citation>
    <scope>NUCLEOTIDE SEQUENCE [LARGE SCALE GENOMIC DNA]</scope>
    <source>
        <strain evidence="4">KCTC 52127</strain>
    </source>
</reference>
<comment type="caution">
    <text evidence="3">The sequence shown here is derived from an EMBL/GenBank/DDBJ whole genome shotgun (WGS) entry which is preliminary data.</text>
</comment>
<name>A0ABW5LSC6_9FLAO</name>
<keyword evidence="4" id="KW-1185">Reference proteome</keyword>
<dbReference type="RefSeq" id="WP_379666010.1">
    <property type="nucleotide sequence ID" value="NZ_JBHULH010000003.1"/>
</dbReference>
<dbReference type="Pfam" id="PF14581">
    <property type="entry name" value="SseB_C"/>
    <property type="match status" value="1"/>
</dbReference>